<dbReference type="InterPro" id="IPR038765">
    <property type="entry name" value="Papain-like_cys_pep_sf"/>
</dbReference>
<dbReference type="GO" id="GO:0046872">
    <property type="term" value="F:metal ion binding"/>
    <property type="evidence" value="ECO:0007669"/>
    <property type="project" value="UniProtKB-KW"/>
</dbReference>
<evidence type="ECO:0000256" key="6">
    <source>
        <dbReference type="SAM" id="MobiDB-lite"/>
    </source>
</evidence>
<feature type="compositionally biased region" description="Low complexity" evidence="6">
    <location>
        <begin position="11"/>
        <end position="35"/>
    </location>
</feature>
<dbReference type="PANTHER" id="PTHR12143:SF19">
    <property type="entry name" value="PEPTIDE-N(4)-(N-ACETYL-BETA-GLUCOSAMINYL)ASPARAGINE AMIDASE"/>
    <property type="match status" value="1"/>
</dbReference>
<dbReference type="FunFam" id="2.20.25.10:FF:000011">
    <property type="entry name" value="peptide-N(4)-(N-acetyl-beta- glucosaminyl)asparagine amidase"/>
    <property type="match status" value="1"/>
</dbReference>
<dbReference type="InterPro" id="IPR050883">
    <property type="entry name" value="PNGase"/>
</dbReference>
<feature type="region of interest" description="Disordered" evidence="6">
    <location>
        <begin position="419"/>
        <end position="478"/>
    </location>
</feature>
<evidence type="ECO:0000256" key="5">
    <source>
        <dbReference type="ARBA" id="ARBA00071953"/>
    </source>
</evidence>
<evidence type="ECO:0000256" key="3">
    <source>
        <dbReference type="ARBA" id="ARBA00022833"/>
    </source>
</evidence>
<dbReference type="Gene3D" id="3.10.620.30">
    <property type="match status" value="1"/>
</dbReference>
<organism evidence="8 9">
    <name type="scientific">Blastomyces parvus</name>
    <dbReference type="NCBI Taxonomy" id="2060905"/>
    <lineage>
        <taxon>Eukaryota</taxon>
        <taxon>Fungi</taxon>
        <taxon>Dikarya</taxon>
        <taxon>Ascomycota</taxon>
        <taxon>Pezizomycotina</taxon>
        <taxon>Eurotiomycetes</taxon>
        <taxon>Eurotiomycetidae</taxon>
        <taxon>Onygenales</taxon>
        <taxon>Ajellomycetaceae</taxon>
        <taxon>Blastomyces</taxon>
    </lineage>
</organism>
<feature type="compositionally biased region" description="Low complexity" evidence="6">
    <location>
        <begin position="76"/>
        <end position="92"/>
    </location>
</feature>
<evidence type="ECO:0000313" key="8">
    <source>
        <dbReference type="EMBL" id="PGH06388.1"/>
    </source>
</evidence>
<evidence type="ECO:0000259" key="7">
    <source>
        <dbReference type="SMART" id="SM00460"/>
    </source>
</evidence>
<comment type="similarity">
    <text evidence="1">Belongs to the transglutaminase-like superfamily. PNGase family.</text>
</comment>
<dbReference type="STRING" id="2060905.A0A2B7XCL2"/>
<dbReference type="AlphaFoldDB" id="A0A2B7XCL2"/>
<evidence type="ECO:0000256" key="1">
    <source>
        <dbReference type="ARBA" id="ARBA00009390"/>
    </source>
</evidence>
<feature type="compositionally biased region" description="Low complexity" evidence="6">
    <location>
        <begin position="421"/>
        <end position="438"/>
    </location>
</feature>
<dbReference type="GO" id="GO:0005634">
    <property type="term" value="C:nucleus"/>
    <property type="evidence" value="ECO:0007669"/>
    <property type="project" value="TreeGrafter"/>
</dbReference>
<feature type="region of interest" description="Disordered" evidence="6">
    <location>
        <begin position="1"/>
        <end position="109"/>
    </location>
</feature>
<dbReference type="InterPro" id="IPR002931">
    <property type="entry name" value="Transglutaminase-like"/>
</dbReference>
<dbReference type="GO" id="GO:0000224">
    <property type="term" value="F:peptide-N4-(N-acetyl-beta-glucosaminyl)asparagine amidase activity"/>
    <property type="evidence" value="ECO:0007669"/>
    <property type="project" value="UniProtKB-ARBA"/>
</dbReference>
<dbReference type="GO" id="GO:0036503">
    <property type="term" value="P:ERAD pathway"/>
    <property type="evidence" value="ECO:0007669"/>
    <property type="project" value="UniProtKB-ARBA"/>
</dbReference>
<dbReference type="Proteomes" id="UP000224080">
    <property type="component" value="Unassembled WGS sequence"/>
</dbReference>
<keyword evidence="9" id="KW-1185">Reference proteome</keyword>
<protein>
    <recommendedName>
        <fullName evidence="5">Protein PNG1</fullName>
    </recommendedName>
    <alternativeName>
        <fullName evidence="4">Protein png1</fullName>
    </alternativeName>
</protein>
<dbReference type="Pfam" id="PF01841">
    <property type="entry name" value="Transglut_core"/>
    <property type="match status" value="1"/>
</dbReference>
<proteinExistence type="inferred from homology"/>
<dbReference type="Gene3D" id="2.20.25.10">
    <property type="match status" value="1"/>
</dbReference>
<feature type="compositionally biased region" description="Polar residues" evidence="6">
    <location>
        <begin position="448"/>
        <end position="478"/>
    </location>
</feature>
<dbReference type="EMBL" id="PDNC01000022">
    <property type="protein sequence ID" value="PGH06388.1"/>
    <property type="molecule type" value="Genomic_DNA"/>
</dbReference>
<sequence length="478" mass="53997">MADRPPHRSGARLPSSRSSPRSSAPRASTTSTTAAYDASQLTQQFEDLLRTRRLNSLQDRSRSRTASPSPAPPSAPASRLPSSSQRSSSQQPQPQPHPHLPSYSLRSLPLVPAPPQDPVSFKFSNLLHVLSVTPTKYENPGLLDEALAVIPLDRIYSEADEECQILQAEAASMGENVKPQWGYQDCVIKALLRWFKRSFFQFVNNPPCSVCYSPTIAHGMTPPTPDETARGATRVELYRCSDATCGANERFPRYSDVWALLQTRRGRVGEWANCFSMLCRAVGGRVRWVWNSEDYVWTEVYSEHQKRWVHVDACEEAWDNPRLYAEGWNRKMAYCIAFSIDGATDVTRRYVRNPAKHGMSRTRAPEEVLLWVILEIRRMRRENLSKEERRRLIKEDEREERELRGYMAQAIATEINNLFPNGRINNTNNNNGSGTIGNDASADETKVPVTTPNGNVEWVNPTQGQTGQPNPDRSNQGR</sequence>
<dbReference type="SUPFAM" id="SSF54001">
    <property type="entry name" value="Cysteine proteinases"/>
    <property type="match status" value="1"/>
</dbReference>
<dbReference type="OrthoDB" id="409136at2759"/>
<dbReference type="SMART" id="SM00460">
    <property type="entry name" value="TGc"/>
    <property type="match status" value="1"/>
</dbReference>
<evidence type="ECO:0000256" key="4">
    <source>
        <dbReference type="ARBA" id="ARBA00071430"/>
    </source>
</evidence>
<gene>
    <name evidence="8" type="ORF">GX51_02400</name>
</gene>
<dbReference type="GO" id="GO:0006516">
    <property type="term" value="P:glycoprotein catabolic process"/>
    <property type="evidence" value="ECO:0007669"/>
    <property type="project" value="TreeGrafter"/>
</dbReference>
<feature type="domain" description="Transglutaminase-like" evidence="7">
    <location>
        <begin position="260"/>
        <end position="315"/>
    </location>
</feature>
<dbReference type="FunFam" id="3.10.620.30:FF:000004">
    <property type="entry name" value="Peptidase (PNG1)"/>
    <property type="match status" value="1"/>
</dbReference>
<evidence type="ECO:0000313" key="9">
    <source>
        <dbReference type="Proteomes" id="UP000224080"/>
    </source>
</evidence>
<evidence type="ECO:0000256" key="2">
    <source>
        <dbReference type="ARBA" id="ARBA00022723"/>
    </source>
</evidence>
<keyword evidence="2" id="KW-0479">Metal-binding</keyword>
<comment type="caution">
    <text evidence="8">The sequence shown here is derived from an EMBL/GenBank/DDBJ whole genome shotgun (WGS) entry which is preliminary data.</text>
</comment>
<dbReference type="GO" id="GO:0005829">
    <property type="term" value="C:cytosol"/>
    <property type="evidence" value="ECO:0007669"/>
    <property type="project" value="TreeGrafter"/>
</dbReference>
<accession>A0A2B7XCL2</accession>
<name>A0A2B7XCL2_9EURO</name>
<keyword evidence="3" id="KW-0862">Zinc</keyword>
<dbReference type="PANTHER" id="PTHR12143">
    <property type="entry name" value="PEPTIDE N-GLYCANASE PNGASE -RELATED"/>
    <property type="match status" value="1"/>
</dbReference>
<reference evidence="8 9" key="1">
    <citation type="submission" date="2017-10" db="EMBL/GenBank/DDBJ databases">
        <title>Comparative genomics in systemic dimorphic fungi from Ajellomycetaceae.</title>
        <authorList>
            <person name="Munoz J.F."/>
            <person name="Mcewen J.G."/>
            <person name="Clay O.K."/>
            <person name="Cuomo C.A."/>
        </authorList>
    </citation>
    <scope>NUCLEOTIDE SEQUENCE [LARGE SCALE GENOMIC DNA]</scope>
    <source>
        <strain evidence="8 9">UAMH130</strain>
    </source>
</reference>